<evidence type="ECO:0000313" key="2">
    <source>
        <dbReference type="EMBL" id="MFD1641409.1"/>
    </source>
</evidence>
<accession>A0ABD6D528</accession>
<organism evidence="2 3">
    <name type="scientific">Halohasta litorea</name>
    <dbReference type="NCBI Taxonomy" id="869891"/>
    <lineage>
        <taxon>Archaea</taxon>
        <taxon>Methanobacteriati</taxon>
        <taxon>Methanobacteriota</taxon>
        <taxon>Stenosarchaea group</taxon>
        <taxon>Halobacteria</taxon>
        <taxon>Halobacteriales</taxon>
        <taxon>Haloferacaceae</taxon>
        <taxon>Halohasta</taxon>
    </lineage>
</organism>
<gene>
    <name evidence="2" type="ORF">ACFSBW_05910</name>
</gene>
<proteinExistence type="predicted"/>
<name>A0ABD6D528_9EURY</name>
<evidence type="ECO:0000313" key="3">
    <source>
        <dbReference type="Proteomes" id="UP001597052"/>
    </source>
</evidence>
<protein>
    <submittedName>
        <fullName evidence="2">Uncharacterized protein</fullName>
    </submittedName>
</protein>
<dbReference type="Proteomes" id="UP001597052">
    <property type="component" value="Unassembled WGS sequence"/>
</dbReference>
<dbReference type="EMBL" id="JBHUDM010000001">
    <property type="protein sequence ID" value="MFD1641409.1"/>
    <property type="molecule type" value="Genomic_DNA"/>
</dbReference>
<comment type="caution">
    <text evidence="2">The sequence shown here is derived from an EMBL/GenBank/DDBJ whole genome shotgun (WGS) entry which is preliminary data.</text>
</comment>
<evidence type="ECO:0000256" key="1">
    <source>
        <dbReference type="SAM" id="MobiDB-lite"/>
    </source>
</evidence>
<dbReference type="RefSeq" id="WP_256395109.1">
    <property type="nucleotide sequence ID" value="NZ_JANHDJ010000001.1"/>
</dbReference>
<reference evidence="2 3" key="1">
    <citation type="journal article" date="2019" name="Int. J. Syst. Evol. Microbiol.">
        <title>The Global Catalogue of Microorganisms (GCM) 10K type strain sequencing project: providing services to taxonomists for standard genome sequencing and annotation.</title>
        <authorList>
            <consortium name="The Broad Institute Genomics Platform"/>
            <consortium name="The Broad Institute Genome Sequencing Center for Infectious Disease"/>
            <person name="Wu L."/>
            <person name="Ma J."/>
        </authorList>
    </citation>
    <scope>NUCLEOTIDE SEQUENCE [LARGE SCALE GENOMIC DNA]</scope>
    <source>
        <strain evidence="2 3">CGMCC 1.10593</strain>
    </source>
</reference>
<sequence>MVSNNGGSADPTVRLSRRQAVQTPLAVGAGAVWMTGAGAATPIFQSGDADRTWIRTELVGRTADSVDFGGDSEAQAAAAVADELPETAERDVIARLGSGDDGGTIEVVDSGVSVDQFETALDAGSYSYDEITEGLTQQTRDESIGVIQTRLAAADIDDATVRQGRDDTGLVLVIGVSGEDAEDIEDIQDLIGSRGVVRIDIYHDEQGEYVTDEGALTSNDFQSVGSATQGDRTGPHVPVTVEASAAERFQQQLVDTGVAQDGGSRCTYDQDPQNTEPCLLVVDDSEVINAFGMAPGLAESMQTGDWAEDPRFILTTSSLEAAQLVSINLRSGPLPAPVELSTSDELPVEESTLENRAVETEPTPDTSGASADGRSTDLETLGFGIGAAIAGLGAAGALLRRLGDSDS</sequence>
<keyword evidence="3" id="KW-1185">Reference proteome</keyword>
<feature type="region of interest" description="Disordered" evidence="1">
    <location>
        <begin position="334"/>
        <end position="376"/>
    </location>
</feature>
<dbReference type="AlphaFoldDB" id="A0ABD6D528"/>